<protein>
    <submittedName>
        <fullName evidence="2">Uncharacterized protein</fullName>
    </submittedName>
</protein>
<accession>A0A1G1ZMU8</accession>
<keyword evidence="1" id="KW-0472">Membrane</keyword>
<feature type="transmembrane region" description="Helical" evidence="1">
    <location>
        <begin position="248"/>
        <end position="269"/>
    </location>
</feature>
<feature type="transmembrane region" description="Helical" evidence="1">
    <location>
        <begin position="104"/>
        <end position="125"/>
    </location>
</feature>
<keyword evidence="1" id="KW-0812">Transmembrane</keyword>
<proteinExistence type="predicted"/>
<dbReference type="STRING" id="1798407.A3A16_02205"/>
<dbReference type="AlphaFoldDB" id="A0A1G1ZMU8"/>
<sequence length="286" mass="31502">MCHNPGFDETCPFCERHQELHIAIQASVNPEQPNPPSAELLYPEPAIAGKPGLSPFTAAVVILAPAIFFLYFFLHGVGILDLESRPTGGVDSVLISEMSTPNQVLAHVNLAYLSLVLAIVSVSVVSLIGMLRYIIFWPLALLSAFVLKPLKPILLPVSYPFIELFTIIKYTLSGTTKFVLRSFFTATVKRKCDKEHNVGAYHDDCVCFIPPIAVISLVTLLLLALSLIAVSDVLELNDFIIFFSAHPVLSWGIVAYYATNILSLLYELGRRSSYKSYNKRVESGAV</sequence>
<gene>
    <name evidence="2" type="ORF">A3A16_02205</name>
</gene>
<name>A0A1G1ZMU8_9BACT</name>
<reference evidence="2 3" key="1">
    <citation type="journal article" date="2016" name="Nat. Commun.">
        <title>Thousands of microbial genomes shed light on interconnected biogeochemical processes in an aquifer system.</title>
        <authorList>
            <person name="Anantharaman K."/>
            <person name="Brown C.T."/>
            <person name="Hug L.A."/>
            <person name="Sharon I."/>
            <person name="Castelle C.J."/>
            <person name="Probst A.J."/>
            <person name="Thomas B.C."/>
            <person name="Singh A."/>
            <person name="Wilkins M.J."/>
            <person name="Karaoz U."/>
            <person name="Brodie E.L."/>
            <person name="Williams K.H."/>
            <person name="Hubbard S.S."/>
            <person name="Banfield J.F."/>
        </authorList>
    </citation>
    <scope>NUCLEOTIDE SEQUENCE [LARGE SCALE GENOMIC DNA]</scope>
</reference>
<feature type="transmembrane region" description="Helical" evidence="1">
    <location>
        <begin position="56"/>
        <end position="74"/>
    </location>
</feature>
<organism evidence="2 3">
    <name type="scientific">Candidatus Harrisonbacteria bacterium RIFCSPLOWO2_01_FULL_44_18</name>
    <dbReference type="NCBI Taxonomy" id="1798407"/>
    <lineage>
        <taxon>Bacteria</taxon>
        <taxon>Candidatus Harrisoniibacteriota</taxon>
    </lineage>
</organism>
<evidence type="ECO:0000256" key="1">
    <source>
        <dbReference type="SAM" id="Phobius"/>
    </source>
</evidence>
<feature type="transmembrane region" description="Helical" evidence="1">
    <location>
        <begin position="167"/>
        <end position="184"/>
    </location>
</feature>
<comment type="caution">
    <text evidence="2">The sequence shown here is derived from an EMBL/GenBank/DDBJ whole genome shotgun (WGS) entry which is preliminary data.</text>
</comment>
<dbReference type="Proteomes" id="UP000177942">
    <property type="component" value="Unassembled WGS sequence"/>
</dbReference>
<dbReference type="EMBL" id="MHJJ01000006">
    <property type="protein sequence ID" value="OGY65855.1"/>
    <property type="molecule type" value="Genomic_DNA"/>
</dbReference>
<feature type="transmembrane region" description="Helical" evidence="1">
    <location>
        <begin position="205"/>
        <end position="228"/>
    </location>
</feature>
<evidence type="ECO:0000313" key="3">
    <source>
        <dbReference type="Proteomes" id="UP000177942"/>
    </source>
</evidence>
<evidence type="ECO:0000313" key="2">
    <source>
        <dbReference type="EMBL" id="OGY65855.1"/>
    </source>
</evidence>
<keyword evidence="1" id="KW-1133">Transmembrane helix</keyword>